<reference evidence="3" key="1">
    <citation type="submission" date="2023-06" db="EMBL/GenBank/DDBJ databases">
        <title>Conoideocrella luteorostrata (Hypocreales: Clavicipitaceae), a potential biocontrol fungus for elongate hemlock scale in United States Christmas tree production areas.</title>
        <authorList>
            <person name="Barrett H."/>
            <person name="Lovett B."/>
            <person name="Macias A.M."/>
            <person name="Stajich J.E."/>
            <person name="Kasson M.T."/>
        </authorList>
    </citation>
    <scope>NUCLEOTIDE SEQUENCE</scope>
    <source>
        <strain evidence="3">ARSEF 14590</strain>
    </source>
</reference>
<feature type="compositionally biased region" description="Low complexity" evidence="1">
    <location>
        <begin position="169"/>
        <end position="178"/>
    </location>
</feature>
<comment type="caution">
    <text evidence="3">The sequence shown here is derived from an EMBL/GenBank/DDBJ whole genome shotgun (WGS) entry which is preliminary data.</text>
</comment>
<feature type="region of interest" description="Disordered" evidence="1">
    <location>
        <begin position="137"/>
        <end position="178"/>
    </location>
</feature>
<gene>
    <name evidence="3" type="ORF">QQS21_012357</name>
</gene>
<keyword evidence="4" id="KW-1185">Reference proteome</keyword>
<evidence type="ECO:0000256" key="1">
    <source>
        <dbReference type="SAM" id="MobiDB-lite"/>
    </source>
</evidence>
<feature type="compositionally biased region" description="Polar residues" evidence="1">
    <location>
        <begin position="151"/>
        <end position="168"/>
    </location>
</feature>
<evidence type="ECO:0008006" key="5">
    <source>
        <dbReference type="Google" id="ProtNLM"/>
    </source>
</evidence>
<evidence type="ECO:0000256" key="2">
    <source>
        <dbReference type="SAM" id="SignalP"/>
    </source>
</evidence>
<name>A0AAJ0CBM4_9HYPO</name>
<keyword evidence="2" id="KW-0732">Signal</keyword>
<sequence>MIKPTLSVLLPLVLVTKVAAFGCKTHSFTTCADNIVHWYDPDDGQICDPFDCGGGRAPPKNKPGCPAYTGTEIFKTEPSYLPCWIPSTNSAATSMANTQVAPEVTDDACGGAGKSSTSSASVLVSTTAVVVPATTTVSTTDSVSTNPTTTKPATLSTQMPTGTSKSSNSAVGSAISTASTSTQTGHAAKAMDEPLTALVGAVLGAMVLFNV</sequence>
<dbReference type="AlphaFoldDB" id="A0AAJ0CBM4"/>
<evidence type="ECO:0000313" key="3">
    <source>
        <dbReference type="EMBL" id="KAK2589966.1"/>
    </source>
</evidence>
<dbReference type="Proteomes" id="UP001251528">
    <property type="component" value="Unassembled WGS sequence"/>
</dbReference>
<feature type="signal peptide" evidence="2">
    <location>
        <begin position="1"/>
        <end position="20"/>
    </location>
</feature>
<organism evidence="3 4">
    <name type="scientific">Conoideocrella luteorostrata</name>
    <dbReference type="NCBI Taxonomy" id="1105319"/>
    <lineage>
        <taxon>Eukaryota</taxon>
        <taxon>Fungi</taxon>
        <taxon>Dikarya</taxon>
        <taxon>Ascomycota</taxon>
        <taxon>Pezizomycotina</taxon>
        <taxon>Sordariomycetes</taxon>
        <taxon>Hypocreomycetidae</taxon>
        <taxon>Hypocreales</taxon>
        <taxon>Clavicipitaceae</taxon>
        <taxon>Conoideocrella</taxon>
    </lineage>
</organism>
<feature type="chain" id="PRO_5042484358" description="Siderophore biosynthesis" evidence="2">
    <location>
        <begin position="21"/>
        <end position="211"/>
    </location>
</feature>
<evidence type="ECO:0000313" key="4">
    <source>
        <dbReference type="Proteomes" id="UP001251528"/>
    </source>
</evidence>
<accession>A0AAJ0CBM4</accession>
<protein>
    <recommendedName>
        <fullName evidence="5">Siderophore biosynthesis</fullName>
    </recommendedName>
</protein>
<proteinExistence type="predicted"/>
<dbReference type="EMBL" id="JASWJB010000515">
    <property type="protein sequence ID" value="KAK2589966.1"/>
    <property type="molecule type" value="Genomic_DNA"/>
</dbReference>
<feature type="compositionally biased region" description="Low complexity" evidence="1">
    <location>
        <begin position="137"/>
        <end position="150"/>
    </location>
</feature>